<gene>
    <name evidence="2" type="ORF">Wenmar_03869</name>
</gene>
<organism evidence="2 3">
    <name type="scientific">Wenxinia marina DSM 24838</name>
    <dbReference type="NCBI Taxonomy" id="1123501"/>
    <lineage>
        <taxon>Bacteria</taxon>
        <taxon>Pseudomonadati</taxon>
        <taxon>Pseudomonadota</taxon>
        <taxon>Alphaproteobacteria</taxon>
        <taxon>Rhodobacterales</taxon>
        <taxon>Roseobacteraceae</taxon>
        <taxon>Wenxinia</taxon>
    </lineage>
</organism>
<protein>
    <submittedName>
        <fullName evidence="2">Uncharacterized protein</fullName>
    </submittedName>
</protein>
<dbReference type="EMBL" id="AONG01000022">
    <property type="protein sequence ID" value="KIQ67446.1"/>
    <property type="molecule type" value="Genomic_DNA"/>
</dbReference>
<reference evidence="2 3" key="1">
    <citation type="submission" date="2013-01" db="EMBL/GenBank/DDBJ databases">
        <authorList>
            <person name="Fiebig A."/>
            <person name="Goeker M."/>
            <person name="Klenk H.-P.P."/>
        </authorList>
    </citation>
    <scope>NUCLEOTIDE SEQUENCE [LARGE SCALE GENOMIC DNA]</scope>
    <source>
        <strain evidence="2 3">DSM 24838</strain>
    </source>
</reference>
<feature type="transmembrane region" description="Helical" evidence="1">
    <location>
        <begin position="14"/>
        <end position="37"/>
    </location>
</feature>
<dbReference type="Proteomes" id="UP000035100">
    <property type="component" value="Unassembled WGS sequence"/>
</dbReference>
<dbReference type="RefSeq" id="WP_156169455.1">
    <property type="nucleotide sequence ID" value="NZ_KB902278.1"/>
</dbReference>
<keyword evidence="1" id="KW-0812">Transmembrane</keyword>
<evidence type="ECO:0000313" key="3">
    <source>
        <dbReference type="Proteomes" id="UP000035100"/>
    </source>
</evidence>
<evidence type="ECO:0000256" key="1">
    <source>
        <dbReference type="SAM" id="Phobius"/>
    </source>
</evidence>
<keyword evidence="1" id="KW-1133">Transmembrane helix</keyword>
<comment type="caution">
    <text evidence="2">The sequence shown here is derived from an EMBL/GenBank/DDBJ whole genome shotgun (WGS) entry which is preliminary data.</text>
</comment>
<sequence>MSMSDGGRREMRGWVFKTIVIVAFVFGLSFVGAAWAVHSERNCMVVPGLTRCAEARIVMVAGGVIAIGAVVALWLRAARRRHS</sequence>
<evidence type="ECO:0000313" key="2">
    <source>
        <dbReference type="EMBL" id="KIQ67446.1"/>
    </source>
</evidence>
<feature type="transmembrane region" description="Helical" evidence="1">
    <location>
        <begin position="57"/>
        <end position="75"/>
    </location>
</feature>
<keyword evidence="3" id="KW-1185">Reference proteome</keyword>
<accession>A0A0D0P782</accession>
<dbReference type="AlphaFoldDB" id="A0A0D0P782"/>
<proteinExistence type="predicted"/>
<name>A0A0D0P782_9RHOB</name>
<dbReference type="STRING" id="1123501.Wenmar_03869"/>
<keyword evidence="1" id="KW-0472">Membrane</keyword>